<keyword evidence="1 5" id="KW-0853">WD repeat</keyword>
<protein>
    <recommendedName>
        <fullName evidence="4">Polyadenylation factor subunit 2</fullName>
    </recommendedName>
</protein>
<proteinExistence type="predicted"/>
<comment type="function">
    <text evidence="3">Required for 3'-end cleavage and polyadenylation of pre-mRNAs. Also involved in chromosome segregation where it has a role in chromosome attachment to the mitotic spindle.</text>
</comment>
<name>A0A0F9WDP6_9MICR</name>
<dbReference type="PRINTS" id="PR00320">
    <property type="entry name" value="GPROTEINBRPT"/>
</dbReference>
<dbReference type="Pfam" id="PF00400">
    <property type="entry name" value="WD40"/>
    <property type="match status" value="6"/>
</dbReference>
<dbReference type="CDD" id="cd00200">
    <property type="entry name" value="WD40"/>
    <property type="match status" value="1"/>
</dbReference>
<dbReference type="GO" id="GO:0031124">
    <property type="term" value="P:mRNA 3'-end processing"/>
    <property type="evidence" value="ECO:0007669"/>
    <property type="project" value="InterPro"/>
</dbReference>
<accession>A0A0F9WDP6</accession>
<dbReference type="AlphaFoldDB" id="A0A0F9WDP6"/>
<dbReference type="InterPro" id="IPR036322">
    <property type="entry name" value="WD40_repeat_dom_sf"/>
</dbReference>
<sequence>MNIKDIVNVRFENPKFKFDGKRMRVLQERKVVDWSSALILQMKTRSLDPIIINPNYQLSNQIINLKSPDQCYNDLSYAITTKFEHLSMNKVRSPVHIVRWTPDGRRCMSGTATGEFSLWNGYGYNFETILQAHESAVRTMCWSHSGSFLVSADNLGCVKYWHPSMNNIQVFQGHEEPIRDISFSYNDTKFCTASDDSTIKIWDCNDSRCESVLFGHNWDVRNAQWHKYKSLIASAGKDNLIKFWDPRAAHELYTLHSHKSTLLALKWSLNGNYLLSGGKDQIVRIFDIRNMKEAFAHRDHKKEITSLAIHPIIPDYFVSGCGDGTIYHWQMFNETPMEVVTNGHEFTIWSMEFHPVGHTLASGSMDNTVRFWIRPRPDDGKVVNEEEL</sequence>
<feature type="repeat" description="WD" evidence="5">
    <location>
        <begin position="171"/>
        <end position="212"/>
    </location>
</feature>
<dbReference type="SUPFAM" id="SSF50978">
    <property type="entry name" value="WD40 repeat-like"/>
    <property type="match status" value="1"/>
</dbReference>
<dbReference type="InterPro" id="IPR020472">
    <property type="entry name" value="WD40_PAC1"/>
</dbReference>
<feature type="repeat" description="WD" evidence="5">
    <location>
        <begin position="297"/>
        <end position="339"/>
    </location>
</feature>
<dbReference type="PROSITE" id="PS50294">
    <property type="entry name" value="WD_REPEATS_REGION"/>
    <property type="match status" value="4"/>
</dbReference>
<dbReference type="InterPro" id="IPR045245">
    <property type="entry name" value="Pfs2-like"/>
</dbReference>
<dbReference type="GO" id="GO:0005847">
    <property type="term" value="C:mRNA cleavage and polyadenylation specificity factor complex"/>
    <property type="evidence" value="ECO:0007669"/>
    <property type="project" value="TreeGrafter"/>
</dbReference>
<reference evidence="6 7" key="1">
    <citation type="journal article" date="2015" name="Environ. Microbiol.">
        <title>Genome analyses suggest the presence of polyploidy and recent human-driven expansions in eight global populations of the honeybee pathogen Nosema ceranae.</title>
        <authorList>
            <person name="Pelin A."/>
            <person name="Selman M."/>
            <person name="Aris-Brosou S."/>
            <person name="Farinelli L."/>
            <person name="Corradi N."/>
        </authorList>
    </citation>
    <scope>NUCLEOTIDE SEQUENCE [LARGE SCALE GENOMIC DNA]</scope>
    <source>
        <strain evidence="6 7">PA08 1199</strain>
    </source>
</reference>
<evidence type="ECO:0000256" key="4">
    <source>
        <dbReference type="ARBA" id="ARBA00026154"/>
    </source>
</evidence>
<dbReference type="InterPro" id="IPR001680">
    <property type="entry name" value="WD40_rpt"/>
</dbReference>
<dbReference type="VEuPathDB" id="MicrosporidiaDB:AAJ76_1800053945"/>
<dbReference type="OMA" id="HHWDVKS"/>
<dbReference type="VEuPathDB" id="MicrosporidiaDB:G9O61_00g015470"/>
<evidence type="ECO:0000256" key="3">
    <source>
        <dbReference type="ARBA" id="ARBA00025498"/>
    </source>
</evidence>
<dbReference type="VEuPathDB" id="MicrosporidiaDB:NCER_100748"/>
<dbReference type="PROSITE" id="PS50082">
    <property type="entry name" value="WD_REPEATS_2"/>
    <property type="match status" value="6"/>
</dbReference>
<keyword evidence="7" id="KW-1185">Reference proteome</keyword>
<dbReference type="PANTHER" id="PTHR22836:SF0">
    <property type="entry name" value="PRE-MRNA 3' END PROCESSING PROTEIN WDR33"/>
    <property type="match status" value="1"/>
</dbReference>
<dbReference type="InterPro" id="IPR015943">
    <property type="entry name" value="WD40/YVTN_repeat-like_dom_sf"/>
</dbReference>
<dbReference type="RefSeq" id="XP_024331298.1">
    <property type="nucleotide sequence ID" value="XM_024474296.1"/>
</dbReference>
<comment type="caution">
    <text evidence="6">The sequence shown here is derived from an EMBL/GenBank/DDBJ whole genome shotgun (WGS) entry which is preliminary data.</text>
</comment>
<evidence type="ECO:0000313" key="6">
    <source>
        <dbReference type="EMBL" id="KKO75556.1"/>
    </source>
</evidence>
<evidence type="ECO:0000256" key="1">
    <source>
        <dbReference type="ARBA" id="ARBA00022574"/>
    </source>
</evidence>
<organism evidence="6 7">
    <name type="scientific">Vairimorpha ceranae</name>
    <dbReference type="NCBI Taxonomy" id="40302"/>
    <lineage>
        <taxon>Eukaryota</taxon>
        <taxon>Fungi</taxon>
        <taxon>Fungi incertae sedis</taxon>
        <taxon>Microsporidia</taxon>
        <taxon>Nosematidae</taxon>
        <taxon>Vairimorpha</taxon>
    </lineage>
</organism>
<gene>
    <name evidence="6" type="ORF">AAJ76_1800053945</name>
</gene>
<dbReference type="PANTHER" id="PTHR22836">
    <property type="entry name" value="WD40 REPEAT PROTEIN"/>
    <property type="match status" value="1"/>
</dbReference>
<feature type="repeat" description="WD" evidence="5">
    <location>
        <begin position="130"/>
        <end position="161"/>
    </location>
</feature>
<dbReference type="Proteomes" id="UP000034350">
    <property type="component" value="Unassembled WGS sequence"/>
</dbReference>
<feature type="repeat" description="WD" evidence="5">
    <location>
        <begin position="255"/>
        <end position="296"/>
    </location>
</feature>
<dbReference type="GeneID" id="36319211"/>
<evidence type="ECO:0000313" key="7">
    <source>
        <dbReference type="Proteomes" id="UP000034350"/>
    </source>
</evidence>
<feature type="repeat" description="WD" evidence="5">
    <location>
        <begin position="213"/>
        <end position="254"/>
    </location>
</feature>
<dbReference type="EMBL" id="JPQZ01000018">
    <property type="protein sequence ID" value="KKO75556.1"/>
    <property type="molecule type" value="Genomic_DNA"/>
</dbReference>
<dbReference type="OrthoDB" id="16717at2759"/>
<evidence type="ECO:0000256" key="2">
    <source>
        <dbReference type="ARBA" id="ARBA00022737"/>
    </source>
</evidence>
<dbReference type="SMART" id="SM00320">
    <property type="entry name" value="WD40"/>
    <property type="match status" value="7"/>
</dbReference>
<dbReference type="Gene3D" id="2.130.10.10">
    <property type="entry name" value="YVTN repeat-like/Quinoprotein amine dehydrogenase"/>
    <property type="match status" value="3"/>
</dbReference>
<feature type="repeat" description="WD" evidence="5">
    <location>
        <begin position="341"/>
        <end position="372"/>
    </location>
</feature>
<evidence type="ECO:0000256" key="5">
    <source>
        <dbReference type="PROSITE-ProRule" id="PRU00221"/>
    </source>
</evidence>
<keyword evidence="2" id="KW-0677">Repeat</keyword>